<evidence type="ECO:0000256" key="1">
    <source>
        <dbReference type="SAM" id="SignalP"/>
    </source>
</evidence>
<reference evidence="2 3" key="1">
    <citation type="submission" date="2018-06" db="EMBL/GenBank/DDBJ databases">
        <authorList>
            <consortium name="Pathogen Informatics"/>
            <person name="Doyle S."/>
        </authorList>
    </citation>
    <scope>NUCLEOTIDE SEQUENCE [LARGE SCALE GENOMIC DNA]</scope>
    <source>
        <strain evidence="2 3">NCTC13184</strain>
    </source>
</reference>
<feature type="signal peptide" evidence="1">
    <location>
        <begin position="1"/>
        <end position="20"/>
    </location>
</feature>
<evidence type="ECO:0008006" key="4">
    <source>
        <dbReference type="Google" id="ProtNLM"/>
    </source>
</evidence>
<dbReference type="Proteomes" id="UP000255082">
    <property type="component" value="Unassembled WGS sequence"/>
</dbReference>
<dbReference type="AlphaFoldDB" id="A0A378WUG1"/>
<name>A0A378WUG1_9NOCA</name>
<keyword evidence="1" id="KW-0732">Signal</keyword>
<protein>
    <recommendedName>
        <fullName evidence="4">Secreted protein</fullName>
    </recommendedName>
</protein>
<organism evidence="2 3">
    <name type="scientific">Nocardia africana</name>
    <dbReference type="NCBI Taxonomy" id="134964"/>
    <lineage>
        <taxon>Bacteria</taxon>
        <taxon>Bacillati</taxon>
        <taxon>Actinomycetota</taxon>
        <taxon>Actinomycetes</taxon>
        <taxon>Mycobacteriales</taxon>
        <taxon>Nocardiaceae</taxon>
        <taxon>Nocardia</taxon>
    </lineage>
</organism>
<evidence type="ECO:0000313" key="3">
    <source>
        <dbReference type="Proteomes" id="UP000255082"/>
    </source>
</evidence>
<sequence length="58" mass="5505">MFVAVLLGAAALAGSATATAAPLPLEAATQSPSDPVAGGLCNADPVIALWCLLASPSA</sequence>
<proteinExistence type="predicted"/>
<dbReference type="EMBL" id="UGRU01000001">
    <property type="protein sequence ID" value="SUA44858.1"/>
    <property type="molecule type" value="Genomic_DNA"/>
</dbReference>
<gene>
    <name evidence="2" type="ORF">NCTC13184_03380</name>
</gene>
<accession>A0A378WUG1</accession>
<evidence type="ECO:0000313" key="2">
    <source>
        <dbReference type="EMBL" id="SUA44858.1"/>
    </source>
</evidence>
<feature type="chain" id="PRO_5017069373" description="Secreted protein" evidence="1">
    <location>
        <begin position="21"/>
        <end position="58"/>
    </location>
</feature>